<organism evidence="2">
    <name type="scientific">Arion vulgaris</name>
    <dbReference type="NCBI Taxonomy" id="1028688"/>
    <lineage>
        <taxon>Eukaryota</taxon>
        <taxon>Metazoa</taxon>
        <taxon>Spiralia</taxon>
        <taxon>Lophotrochozoa</taxon>
        <taxon>Mollusca</taxon>
        <taxon>Gastropoda</taxon>
        <taxon>Heterobranchia</taxon>
        <taxon>Euthyneura</taxon>
        <taxon>Panpulmonata</taxon>
        <taxon>Eupulmonata</taxon>
        <taxon>Stylommatophora</taxon>
        <taxon>Helicina</taxon>
        <taxon>Arionoidea</taxon>
        <taxon>Arionidae</taxon>
        <taxon>Arion</taxon>
    </lineage>
</organism>
<protein>
    <recommendedName>
        <fullName evidence="4">RCC1 domain-containing protein 1</fullName>
    </recommendedName>
</protein>
<dbReference type="PRINTS" id="PR00633">
    <property type="entry name" value="RCCNDNSATION"/>
</dbReference>
<dbReference type="InterPro" id="IPR009091">
    <property type="entry name" value="RCC1/BLIP-II"/>
</dbReference>
<feature type="repeat" description="RCC1" evidence="1">
    <location>
        <begin position="229"/>
        <end position="280"/>
    </location>
</feature>
<dbReference type="PROSITE" id="PS50012">
    <property type="entry name" value="RCC1_3"/>
    <property type="match status" value="2"/>
</dbReference>
<sequence length="402" mass="44270">MSLTVLRGCGYNGFSQLDGFKFLDFDKLGQVVLSKDCTIIRSEQRKKVVLPETLVKLNRQYNLDNLLFTWSRIALTLKKGLDFNGYTSVISGFTNLAVQEKDHCGIVTVVDEHIVSASTDTDILLSELKDTHKKKIVHEKSDECKTVIINLPSQASTVQIVCGGHQNFFAVSDSITFGKLCPATAKNTEVKENEDNKVIHLMICPIDSGITINEISCGKDHTLILSQFGTVYSYGLGSRGQLGHGSVDPESSPRLLEALEGVRMRRVCAGAWHSASLSDFGDVYLWGWNESGQLGMSTLSKDDNNYQSAEEFTGIQAQPRSITLPDDLNISTVACGSRHTVLLTDAGRVFSSGWNAYGQLGLGDTESRDRFTEVVTVDFCIKIFAGHWNSMFVCNSNKEQPT</sequence>
<dbReference type="Pfam" id="PF00415">
    <property type="entry name" value="RCC1"/>
    <property type="match status" value="3"/>
</dbReference>
<dbReference type="PANTHER" id="PTHR46849">
    <property type="entry name" value="RCC1 DOMAIN-CONTAINING PROTEIN 1"/>
    <property type="match status" value="1"/>
</dbReference>
<accession>A0A0B6Z785</accession>
<evidence type="ECO:0008006" key="4">
    <source>
        <dbReference type="Google" id="ProtNLM"/>
    </source>
</evidence>
<dbReference type="EMBL" id="HACG01016705">
    <property type="protein sequence ID" value="CEK63570.1"/>
    <property type="molecule type" value="Transcribed_RNA"/>
</dbReference>
<dbReference type="InterPro" id="IPR000408">
    <property type="entry name" value="Reg_chr_condens"/>
</dbReference>
<reference evidence="2" key="1">
    <citation type="submission" date="2014-12" db="EMBL/GenBank/DDBJ databases">
        <title>Insight into the proteome of Arion vulgaris.</title>
        <authorList>
            <person name="Aradska J."/>
            <person name="Bulat T."/>
            <person name="Smidak R."/>
            <person name="Sarate P."/>
            <person name="Gangsoo J."/>
            <person name="Sialana F."/>
            <person name="Bilban M."/>
            <person name="Lubec G."/>
        </authorList>
    </citation>
    <scope>NUCLEOTIDE SEQUENCE</scope>
    <source>
        <tissue evidence="2">Skin</tissue>
    </source>
</reference>
<dbReference type="EMBL" id="HACG01016706">
    <property type="protein sequence ID" value="CEK63571.1"/>
    <property type="molecule type" value="Transcribed_RNA"/>
</dbReference>
<evidence type="ECO:0000313" key="2">
    <source>
        <dbReference type="EMBL" id="CEK63570.1"/>
    </source>
</evidence>
<dbReference type="AlphaFoldDB" id="A0A0B6Z785"/>
<feature type="repeat" description="RCC1" evidence="1">
    <location>
        <begin position="281"/>
        <end position="346"/>
    </location>
</feature>
<name>A0A0B6Z785_9EUPU</name>
<dbReference type="Gene3D" id="2.130.10.30">
    <property type="entry name" value="Regulator of chromosome condensation 1/beta-lactamase-inhibitor protein II"/>
    <property type="match status" value="1"/>
</dbReference>
<gene>
    <name evidence="2" type="primary">ORF48727</name>
    <name evidence="3" type="synonym">ORF48728</name>
</gene>
<dbReference type="PANTHER" id="PTHR46849:SF1">
    <property type="entry name" value="RCC1 DOMAIN-CONTAINING PROTEIN 1"/>
    <property type="match status" value="1"/>
</dbReference>
<evidence type="ECO:0000256" key="1">
    <source>
        <dbReference type="PROSITE-ProRule" id="PRU00235"/>
    </source>
</evidence>
<evidence type="ECO:0000313" key="3">
    <source>
        <dbReference type="EMBL" id="CEK63571.1"/>
    </source>
</evidence>
<dbReference type="SUPFAM" id="SSF50985">
    <property type="entry name" value="RCC1/BLIP-II"/>
    <property type="match status" value="1"/>
</dbReference>
<dbReference type="InterPro" id="IPR052830">
    <property type="entry name" value="RCC1_domain-containing"/>
</dbReference>
<dbReference type="PROSITE" id="PS00626">
    <property type="entry name" value="RCC1_2"/>
    <property type="match status" value="2"/>
</dbReference>
<proteinExistence type="predicted"/>